<gene>
    <name evidence="1" type="ORF">MIMGU_mgv11b024103mg</name>
</gene>
<sequence length="229" mass="26164">AFDVSSNNHLIYINTAAQTPVKLTSTNYEYWHTQWYSLLCGYIFLKFVETKTTPILLQNEYWFCQDQLIRSALITSLSTDLIPFVVEAKISYDVWHTLADTYAKPSRTWIMSLRESLSTMKKGSMLITEFHQNIKQICGQLSAVGVHISMDKISNISFQELHEKLTDFELYLSREINNGSSPIMANFAAKPSSPTYRHSCGYKSPNGSFIFKKNHAYKPHPARFPSSPG</sequence>
<protein>
    <recommendedName>
        <fullName evidence="3">Retrotransposon Copia-like N-terminal domain-containing protein</fullName>
    </recommendedName>
</protein>
<keyword evidence="2" id="KW-1185">Reference proteome</keyword>
<dbReference type="STRING" id="4155.A0A022Q7S3"/>
<reference evidence="1 2" key="1">
    <citation type="journal article" date="2013" name="Proc. Natl. Acad. Sci. U.S.A.">
        <title>Fine-scale variation in meiotic recombination in Mimulus inferred from population shotgun sequencing.</title>
        <authorList>
            <person name="Hellsten U."/>
            <person name="Wright K.M."/>
            <person name="Jenkins J."/>
            <person name="Shu S."/>
            <person name="Yuan Y."/>
            <person name="Wessler S.R."/>
            <person name="Schmutz J."/>
            <person name="Willis J.H."/>
            <person name="Rokhsar D.S."/>
        </authorList>
    </citation>
    <scope>NUCLEOTIDE SEQUENCE [LARGE SCALE GENOMIC DNA]</scope>
    <source>
        <strain evidence="2">cv. DUN x IM62</strain>
    </source>
</reference>
<accession>A0A022Q7S3</accession>
<dbReference type="AlphaFoldDB" id="A0A022Q7S3"/>
<evidence type="ECO:0000313" key="2">
    <source>
        <dbReference type="Proteomes" id="UP000030748"/>
    </source>
</evidence>
<feature type="non-terminal residue" evidence="1">
    <location>
        <position position="1"/>
    </location>
</feature>
<evidence type="ECO:0000313" key="1">
    <source>
        <dbReference type="EMBL" id="EYU24747.1"/>
    </source>
</evidence>
<dbReference type="Proteomes" id="UP000030748">
    <property type="component" value="Unassembled WGS sequence"/>
</dbReference>
<organism evidence="1 2">
    <name type="scientific">Erythranthe guttata</name>
    <name type="common">Yellow monkey flower</name>
    <name type="synonym">Mimulus guttatus</name>
    <dbReference type="NCBI Taxonomy" id="4155"/>
    <lineage>
        <taxon>Eukaryota</taxon>
        <taxon>Viridiplantae</taxon>
        <taxon>Streptophyta</taxon>
        <taxon>Embryophyta</taxon>
        <taxon>Tracheophyta</taxon>
        <taxon>Spermatophyta</taxon>
        <taxon>Magnoliopsida</taxon>
        <taxon>eudicotyledons</taxon>
        <taxon>Gunneridae</taxon>
        <taxon>Pentapetalae</taxon>
        <taxon>asterids</taxon>
        <taxon>lamiids</taxon>
        <taxon>Lamiales</taxon>
        <taxon>Phrymaceae</taxon>
        <taxon>Erythranthe</taxon>
    </lineage>
</organism>
<evidence type="ECO:0008006" key="3">
    <source>
        <dbReference type="Google" id="ProtNLM"/>
    </source>
</evidence>
<dbReference type="EMBL" id="KI632112">
    <property type="protein sequence ID" value="EYU24747.1"/>
    <property type="molecule type" value="Genomic_DNA"/>
</dbReference>
<name>A0A022Q7S3_ERYGU</name>
<dbReference type="PANTHER" id="PTHR47481:SF22">
    <property type="entry name" value="RETROTRANSPOSON GAG DOMAIN-CONTAINING PROTEIN"/>
    <property type="match status" value="1"/>
</dbReference>
<dbReference type="PANTHER" id="PTHR47481">
    <property type="match status" value="1"/>
</dbReference>
<dbReference type="Pfam" id="PF14223">
    <property type="entry name" value="Retrotran_gag_2"/>
    <property type="match status" value="1"/>
</dbReference>
<proteinExistence type="predicted"/>